<dbReference type="NCBIfam" id="TIGR02230">
    <property type="entry name" value="ATPase_gene1"/>
    <property type="match status" value="1"/>
</dbReference>
<dbReference type="AlphaFoldDB" id="A0A926P1V2"/>
<dbReference type="Pfam" id="PF09527">
    <property type="entry name" value="ATPase_gene1"/>
    <property type="match status" value="1"/>
</dbReference>
<dbReference type="InterPro" id="IPR032820">
    <property type="entry name" value="ATPase_put"/>
</dbReference>
<feature type="compositionally biased region" description="Basic and acidic residues" evidence="1">
    <location>
        <begin position="7"/>
        <end position="22"/>
    </location>
</feature>
<proteinExistence type="predicted"/>
<protein>
    <recommendedName>
        <fullName evidence="5">ATP synthase protein I</fullName>
    </recommendedName>
</protein>
<evidence type="ECO:0000313" key="4">
    <source>
        <dbReference type="Proteomes" id="UP000598467"/>
    </source>
</evidence>
<organism evidence="3 4">
    <name type="scientific">Roseibium aggregatum</name>
    <dbReference type="NCBI Taxonomy" id="187304"/>
    <lineage>
        <taxon>Bacteria</taxon>
        <taxon>Pseudomonadati</taxon>
        <taxon>Pseudomonadota</taxon>
        <taxon>Alphaproteobacteria</taxon>
        <taxon>Hyphomicrobiales</taxon>
        <taxon>Stappiaceae</taxon>
        <taxon>Roseibium</taxon>
    </lineage>
</organism>
<evidence type="ECO:0008006" key="5">
    <source>
        <dbReference type="Google" id="ProtNLM"/>
    </source>
</evidence>
<evidence type="ECO:0000256" key="2">
    <source>
        <dbReference type="SAM" id="Phobius"/>
    </source>
</evidence>
<name>A0A926P1V2_9HYPH</name>
<accession>A0A926P1V2</accession>
<evidence type="ECO:0000256" key="1">
    <source>
        <dbReference type="SAM" id="MobiDB-lite"/>
    </source>
</evidence>
<reference evidence="3" key="1">
    <citation type="submission" date="2020-05" db="EMBL/GenBank/DDBJ databases">
        <title>Identification of trans-AT polyketide cluster in two marine bacteria, producers of a novel glutaramide-containing polyketide sesbanimide D and analogs.</title>
        <authorList>
            <person name="Kacar D."/>
            <person name="Rodriguez P."/>
            <person name="Canedo L."/>
            <person name="Gonzalez E."/>
            <person name="Galan B."/>
            <person name="De La Calle F."/>
            <person name="Garcia J.L."/>
        </authorList>
    </citation>
    <scope>NUCLEOTIDE SEQUENCE</scope>
    <source>
        <strain evidence="3">PHM038</strain>
    </source>
</reference>
<keyword evidence="2" id="KW-1133">Transmembrane helix</keyword>
<dbReference type="EMBL" id="JABFCZ010000022">
    <property type="protein sequence ID" value="MBD1548355.1"/>
    <property type="molecule type" value="Genomic_DNA"/>
</dbReference>
<dbReference type="InterPro" id="IPR011744">
    <property type="entry name" value="ATPase_gene1"/>
</dbReference>
<keyword evidence="2" id="KW-0472">Membrane</keyword>
<dbReference type="Proteomes" id="UP000598467">
    <property type="component" value="Unassembled WGS sequence"/>
</dbReference>
<feature type="transmembrane region" description="Helical" evidence="2">
    <location>
        <begin position="78"/>
        <end position="98"/>
    </location>
</feature>
<sequence>MTRKDRHSYDESAGKQADEIARKAKRKRQARSREEKSELYGLGMFGLVGWAVAIPTVLGTALGMWMDDRMISNPKFSWTLAMLLAGVTIGCMNAWYWVQRESQSDDDDED</sequence>
<evidence type="ECO:0000313" key="3">
    <source>
        <dbReference type="EMBL" id="MBD1548355.1"/>
    </source>
</evidence>
<feature type="region of interest" description="Disordered" evidence="1">
    <location>
        <begin position="1"/>
        <end position="35"/>
    </location>
</feature>
<gene>
    <name evidence="3" type="ORF">HK439_18990</name>
</gene>
<feature type="transmembrane region" description="Helical" evidence="2">
    <location>
        <begin position="39"/>
        <end position="66"/>
    </location>
</feature>
<keyword evidence="2" id="KW-0812">Transmembrane</keyword>
<dbReference type="RefSeq" id="WP_190293049.1">
    <property type="nucleotide sequence ID" value="NZ_JABFCZ010000022.1"/>
</dbReference>
<comment type="caution">
    <text evidence="3">The sequence shown here is derived from an EMBL/GenBank/DDBJ whole genome shotgun (WGS) entry which is preliminary data.</text>
</comment>